<dbReference type="EMBL" id="CM029052">
    <property type="protein sequence ID" value="KAG2557625.1"/>
    <property type="molecule type" value="Genomic_DNA"/>
</dbReference>
<reference evidence="1" key="1">
    <citation type="submission" date="2020-05" db="EMBL/GenBank/DDBJ databases">
        <title>WGS assembly of Panicum virgatum.</title>
        <authorList>
            <person name="Lovell J.T."/>
            <person name="Jenkins J."/>
            <person name="Shu S."/>
            <person name="Juenger T.E."/>
            <person name="Schmutz J."/>
        </authorList>
    </citation>
    <scope>NUCLEOTIDE SEQUENCE</scope>
    <source>
        <strain evidence="1">AP13</strain>
    </source>
</reference>
<evidence type="ECO:0000313" key="2">
    <source>
        <dbReference type="Proteomes" id="UP000823388"/>
    </source>
</evidence>
<comment type="caution">
    <text evidence="1">The sequence shown here is derived from an EMBL/GenBank/DDBJ whole genome shotgun (WGS) entry which is preliminary data.</text>
</comment>
<accession>A0A8T0P9U0</accession>
<dbReference type="Proteomes" id="UP000823388">
    <property type="component" value="Chromosome 8N"/>
</dbReference>
<dbReference type="AlphaFoldDB" id="A0A8T0P9U0"/>
<sequence>MRLIKKTFLIRLFLSSHSSPLYPSSSNSFHSTKEFSIIIRKSKSANCSLIAPAPVAISRFRNVAKPGVEKKASCSPCHHCLVCRVPILSAPSPRAPNRRCKPSGREVSHSCSVLQFGIK</sequence>
<gene>
    <name evidence="1" type="ORF">PVAP13_8NG213609</name>
</gene>
<organism evidence="1 2">
    <name type="scientific">Panicum virgatum</name>
    <name type="common">Blackwell switchgrass</name>
    <dbReference type="NCBI Taxonomy" id="38727"/>
    <lineage>
        <taxon>Eukaryota</taxon>
        <taxon>Viridiplantae</taxon>
        <taxon>Streptophyta</taxon>
        <taxon>Embryophyta</taxon>
        <taxon>Tracheophyta</taxon>
        <taxon>Spermatophyta</taxon>
        <taxon>Magnoliopsida</taxon>
        <taxon>Liliopsida</taxon>
        <taxon>Poales</taxon>
        <taxon>Poaceae</taxon>
        <taxon>PACMAD clade</taxon>
        <taxon>Panicoideae</taxon>
        <taxon>Panicodae</taxon>
        <taxon>Paniceae</taxon>
        <taxon>Panicinae</taxon>
        <taxon>Panicum</taxon>
        <taxon>Panicum sect. Hiantes</taxon>
    </lineage>
</organism>
<name>A0A8T0P9U0_PANVG</name>
<evidence type="ECO:0000313" key="1">
    <source>
        <dbReference type="EMBL" id="KAG2557625.1"/>
    </source>
</evidence>
<proteinExistence type="predicted"/>
<keyword evidence="2" id="KW-1185">Reference proteome</keyword>
<protein>
    <submittedName>
        <fullName evidence="1">Uncharacterized protein</fullName>
    </submittedName>
</protein>